<dbReference type="EC" id="4.2.1.136" evidence="19"/>
<evidence type="ECO:0000256" key="2">
    <source>
        <dbReference type="ARBA" id="ARBA00000909"/>
    </source>
</evidence>
<dbReference type="GO" id="GO:0016301">
    <property type="term" value="F:kinase activity"/>
    <property type="evidence" value="ECO:0007669"/>
    <property type="project" value="UniProtKB-KW"/>
</dbReference>
<evidence type="ECO:0000256" key="6">
    <source>
        <dbReference type="ARBA" id="ARBA00022741"/>
    </source>
</evidence>
<evidence type="ECO:0000256" key="11">
    <source>
        <dbReference type="ARBA" id="ARBA00023235"/>
    </source>
</evidence>
<proteinExistence type="inferred from homology"/>
<dbReference type="CDD" id="cd01171">
    <property type="entry name" value="YXKO-related"/>
    <property type="match status" value="1"/>
</dbReference>
<comment type="similarity">
    <text evidence="3 19">In the N-terminal section; belongs to the NnrE/AIBP family.</text>
</comment>
<evidence type="ECO:0000259" key="21">
    <source>
        <dbReference type="PROSITE" id="PS51385"/>
    </source>
</evidence>
<evidence type="ECO:0000256" key="19">
    <source>
        <dbReference type="PIRNR" id="PIRNR017184"/>
    </source>
</evidence>
<evidence type="ECO:0000256" key="10">
    <source>
        <dbReference type="ARBA" id="ARBA00023027"/>
    </source>
</evidence>
<feature type="binding site" evidence="18">
    <location>
        <position position="163"/>
    </location>
    <ligand>
        <name>K(+)</name>
        <dbReference type="ChEBI" id="CHEBI:29103"/>
    </ligand>
</feature>
<reference evidence="22 23" key="1">
    <citation type="submission" date="2018-06" db="EMBL/GenBank/DDBJ databases">
        <title>Genomic Encyclopedia of Archaeal and Bacterial Type Strains, Phase II (KMG-II): from individual species to whole genera.</title>
        <authorList>
            <person name="Goeker M."/>
        </authorList>
    </citation>
    <scope>NUCLEOTIDE SEQUENCE [LARGE SCALE GENOMIC DNA]</scope>
    <source>
        <strain evidence="22 23">DSM 15361</strain>
    </source>
</reference>
<dbReference type="PANTHER" id="PTHR12592">
    <property type="entry name" value="ATP-DEPENDENT (S)-NAD(P)H-HYDRATE DEHYDRATASE FAMILY MEMBER"/>
    <property type="match status" value="1"/>
</dbReference>
<comment type="cofactor">
    <cofactor evidence="17">
        <name>Mg(2+)</name>
        <dbReference type="ChEBI" id="CHEBI:18420"/>
    </cofactor>
</comment>
<keyword evidence="12 17" id="KW-0456">Lyase</keyword>
<dbReference type="GO" id="GO:0046872">
    <property type="term" value="F:metal ion binding"/>
    <property type="evidence" value="ECO:0007669"/>
    <property type="project" value="UniProtKB-UniRule"/>
</dbReference>
<keyword evidence="13" id="KW-0511">Multifunctional enzyme</keyword>
<dbReference type="SUPFAM" id="SSF53613">
    <property type="entry name" value="Ribokinase-like"/>
    <property type="match status" value="1"/>
</dbReference>
<dbReference type="Pfam" id="PF03853">
    <property type="entry name" value="YjeF_N"/>
    <property type="match status" value="1"/>
</dbReference>
<evidence type="ECO:0000256" key="3">
    <source>
        <dbReference type="ARBA" id="ARBA00006001"/>
    </source>
</evidence>
<comment type="function">
    <text evidence="17">Catalyzes the dehydration of the S-form of NAD(P)HX at the expense of ADP, which is converted to AMP. Together with NAD(P)HX epimerase, which catalyzes the epimerization of the S- and R-forms, the enzyme allows the repair of both epimers of NAD(P)HX, a damaged form of NAD(P)H that is a result of enzymatic or heat-dependent hydration.</text>
</comment>
<feature type="binding site" evidence="17">
    <location>
        <position position="326"/>
    </location>
    <ligand>
        <name>(6S)-NADPHX</name>
        <dbReference type="ChEBI" id="CHEBI:64076"/>
    </ligand>
</feature>
<evidence type="ECO:0000256" key="18">
    <source>
        <dbReference type="HAMAP-Rule" id="MF_01966"/>
    </source>
</evidence>
<evidence type="ECO:0000256" key="1">
    <source>
        <dbReference type="ARBA" id="ARBA00000013"/>
    </source>
</evidence>
<feature type="binding site" evidence="17">
    <location>
        <position position="440"/>
    </location>
    <ligand>
        <name>AMP</name>
        <dbReference type="ChEBI" id="CHEBI:456215"/>
    </ligand>
</feature>
<evidence type="ECO:0000256" key="16">
    <source>
        <dbReference type="ARBA" id="ARBA00049209"/>
    </source>
</evidence>
<feature type="binding site" evidence="18">
    <location>
        <position position="59"/>
    </location>
    <ligand>
        <name>K(+)</name>
        <dbReference type="ChEBI" id="CHEBI:29103"/>
    </ligand>
</feature>
<dbReference type="RefSeq" id="WP_111540309.1">
    <property type="nucleotide sequence ID" value="NZ_QKYV01000002.1"/>
</dbReference>
<dbReference type="InterPro" id="IPR000631">
    <property type="entry name" value="CARKD"/>
</dbReference>
<evidence type="ECO:0000256" key="9">
    <source>
        <dbReference type="ARBA" id="ARBA00022958"/>
    </source>
</evidence>
<comment type="similarity">
    <text evidence="17">Belongs to the NnrD/CARKD family.</text>
</comment>
<feature type="binding site" evidence="17">
    <location>
        <begin position="412"/>
        <end position="416"/>
    </location>
    <ligand>
        <name>AMP</name>
        <dbReference type="ChEBI" id="CHEBI:456215"/>
    </ligand>
</feature>
<dbReference type="InterPro" id="IPR029056">
    <property type="entry name" value="Ribokinase-like"/>
</dbReference>
<dbReference type="SUPFAM" id="SSF64153">
    <property type="entry name" value="YjeF N-terminal domain-like"/>
    <property type="match status" value="1"/>
</dbReference>
<dbReference type="NCBIfam" id="TIGR00196">
    <property type="entry name" value="yjeF_cterm"/>
    <property type="match status" value="1"/>
</dbReference>
<dbReference type="GO" id="GO:0110051">
    <property type="term" value="P:metabolite repair"/>
    <property type="evidence" value="ECO:0007669"/>
    <property type="project" value="TreeGrafter"/>
</dbReference>
<dbReference type="Proteomes" id="UP000249542">
    <property type="component" value="Unassembled WGS sequence"/>
</dbReference>
<comment type="caution">
    <text evidence="17">Lacks conserved residue(s) required for the propagation of feature annotation.</text>
</comment>
<dbReference type="InterPro" id="IPR036652">
    <property type="entry name" value="YjeF_N_dom_sf"/>
</dbReference>
<dbReference type="InterPro" id="IPR030677">
    <property type="entry name" value="Nnr"/>
</dbReference>
<dbReference type="GO" id="GO:0052856">
    <property type="term" value="F:NAD(P)HX epimerase activity"/>
    <property type="evidence" value="ECO:0007669"/>
    <property type="project" value="UniProtKB-UniRule"/>
</dbReference>
<keyword evidence="23" id="KW-1185">Reference proteome</keyword>
<evidence type="ECO:0000256" key="17">
    <source>
        <dbReference type="HAMAP-Rule" id="MF_01965"/>
    </source>
</evidence>
<evidence type="ECO:0000256" key="15">
    <source>
        <dbReference type="ARBA" id="ARBA00048238"/>
    </source>
</evidence>
<evidence type="ECO:0000256" key="8">
    <source>
        <dbReference type="ARBA" id="ARBA00022857"/>
    </source>
</evidence>
<feature type="binding site" evidence="18">
    <location>
        <begin position="131"/>
        <end position="137"/>
    </location>
    <ligand>
        <name>(6S)-NADPHX</name>
        <dbReference type="ChEBI" id="CHEBI:64076"/>
    </ligand>
</feature>
<dbReference type="Pfam" id="PF01256">
    <property type="entry name" value="Carb_kinase"/>
    <property type="match status" value="1"/>
</dbReference>
<dbReference type="PANTHER" id="PTHR12592:SF0">
    <property type="entry name" value="ATP-DEPENDENT (S)-NAD(P)H-HYDRATE DEHYDRATASE"/>
    <property type="match status" value="1"/>
</dbReference>
<evidence type="ECO:0000256" key="4">
    <source>
        <dbReference type="ARBA" id="ARBA00009524"/>
    </source>
</evidence>
<comment type="subunit">
    <text evidence="17">Homotetramer.</text>
</comment>
<keyword evidence="22" id="KW-0418">Kinase</keyword>
<evidence type="ECO:0000256" key="12">
    <source>
        <dbReference type="ARBA" id="ARBA00023239"/>
    </source>
</evidence>
<keyword evidence="11 18" id="KW-0413">Isomerase</keyword>
<dbReference type="PROSITE" id="PS51383">
    <property type="entry name" value="YJEF_C_3"/>
    <property type="match status" value="1"/>
</dbReference>
<keyword evidence="9 18" id="KW-0630">Potassium</keyword>
<comment type="catalytic activity">
    <reaction evidence="2 18 19">
        <text>(6R)-NADPHX = (6S)-NADPHX</text>
        <dbReference type="Rhea" id="RHEA:32227"/>
        <dbReference type="ChEBI" id="CHEBI:64076"/>
        <dbReference type="ChEBI" id="CHEBI:64077"/>
        <dbReference type="EC" id="5.1.99.6"/>
    </reaction>
</comment>
<protein>
    <recommendedName>
        <fullName evidence="19">Bifunctional NAD(P)H-hydrate repair enzyme</fullName>
    </recommendedName>
    <alternativeName>
        <fullName evidence="19">Nicotinamide nucleotide repair protein</fullName>
    </alternativeName>
    <domain>
        <recommendedName>
            <fullName evidence="19">ADP-dependent (S)-NAD(P)H-hydrate dehydratase</fullName>
            <ecNumber evidence="19">4.2.1.136</ecNumber>
        </recommendedName>
        <alternativeName>
            <fullName evidence="19">ADP-dependent NAD(P)HX dehydratase</fullName>
        </alternativeName>
    </domain>
    <domain>
        <recommendedName>
            <fullName evidence="19">NAD(P)H-hydrate epimerase</fullName>
            <ecNumber evidence="19">5.1.99.6</ecNumber>
        </recommendedName>
    </domain>
</protein>
<organism evidence="22 23">
    <name type="scientific">Mesonia algae</name>
    <dbReference type="NCBI Taxonomy" id="213248"/>
    <lineage>
        <taxon>Bacteria</taxon>
        <taxon>Pseudomonadati</taxon>
        <taxon>Bacteroidota</taxon>
        <taxon>Flavobacteriia</taxon>
        <taxon>Flavobacteriales</taxon>
        <taxon>Flavobacteriaceae</taxon>
        <taxon>Mesonia</taxon>
    </lineage>
</organism>
<evidence type="ECO:0000313" key="23">
    <source>
        <dbReference type="Proteomes" id="UP000249542"/>
    </source>
</evidence>
<dbReference type="GO" id="GO:0005524">
    <property type="term" value="F:ATP binding"/>
    <property type="evidence" value="ECO:0007669"/>
    <property type="project" value="UniProtKB-UniRule"/>
</dbReference>
<evidence type="ECO:0000313" key="22">
    <source>
        <dbReference type="EMBL" id="PZW42664.1"/>
    </source>
</evidence>
<dbReference type="InterPro" id="IPR017953">
    <property type="entry name" value="Carbohydrate_kinase_pred_CS"/>
</dbReference>
<keyword evidence="10 17" id="KW-0520">NAD</keyword>
<comment type="function">
    <text evidence="18">Catalyzes the epimerization of the S- and R-forms of NAD(P)HX, a damaged form of NAD(P)H that is a result of enzymatic or heat-dependent hydration. This is a prerequisite for the S-specific NAD(P)H-hydrate dehydratase to allow the repair of both epimers of NAD(P)HX.</text>
</comment>
<comment type="catalytic activity">
    <reaction evidence="1 18 19">
        <text>(6R)-NADHX = (6S)-NADHX</text>
        <dbReference type="Rhea" id="RHEA:32215"/>
        <dbReference type="ChEBI" id="CHEBI:64074"/>
        <dbReference type="ChEBI" id="CHEBI:64075"/>
        <dbReference type="EC" id="5.1.99.6"/>
    </reaction>
</comment>
<feature type="binding site" evidence="17">
    <location>
        <position position="377"/>
    </location>
    <ligand>
        <name>(6S)-NADPHX</name>
        <dbReference type="ChEBI" id="CHEBI:64076"/>
    </ligand>
</feature>
<dbReference type="InterPro" id="IPR004443">
    <property type="entry name" value="YjeF_N_dom"/>
</dbReference>
<dbReference type="PIRSF" id="PIRSF017184">
    <property type="entry name" value="Nnr"/>
    <property type="match status" value="1"/>
</dbReference>
<evidence type="ECO:0000259" key="20">
    <source>
        <dbReference type="PROSITE" id="PS51383"/>
    </source>
</evidence>
<dbReference type="NCBIfam" id="TIGR00197">
    <property type="entry name" value="yjeF_nterm"/>
    <property type="match status" value="1"/>
</dbReference>
<keyword evidence="8 17" id="KW-0521">NADP</keyword>
<dbReference type="HAMAP" id="MF_01966">
    <property type="entry name" value="NADHX_epimerase"/>
    <property type="match status" value="1"/>
</dbReference>
<comment type="caution">
    <text evidence="22">The sequence shown here is derived from an EMBL/GenBank/DDBJ whole genome shotgun (WGS) entry which is preliminary data.</text>
</comment>
<keyword evidence="7 17" id="KW-0067">ATP-binding</keyword>
<feature type="domain" description="YjeF N-terminal" evidence="21">
    <location>
        <begin position="9"/>
        <end position="217"/>
    </location>
</feature>
<dbReference type="Gene3D" id="3.40.1190.20">
    <property type="match status" value="1"/>
</dbReference>
<keyword evidence="5 18" id="KW-0479">Metal-binding</keyword>
<dbReference type="PROSITE" id="PS51385">
    <property type="entry name" value="YJEF_N"/>
    <property type="match status" value="1"/>
</dbReference>
<evidence type="ECO:0000256" key="14">
    <source>
        <dbReference type="ARBA" id="ARBA00025153"/>
    </source>
</evidence>
<dbReference type="EC" id="5.1.99.6" evidence="19"/>
<dbReference type="GO" id="GO:0046496">
    <property type="term" value="P:nicotinamide nucleotide metabolic process"/>
    <property type="evidence" value="ECO:0007669"/>
    <property type="project" value="UniProtKB-UniRule"/>
</dbReference>
<comment type="similarity">
    <text evidence="18">Belongs to the NnrE/AIBP family.</text>
</comment>
<sequence>MKIFTAQQLHEADQITQKNQQITSLELMERASTKIFEEINNRLNGAEIKIKVFCGIGNNGGDGLVVARKLMEQGYHVDVYVVNYSDKRSDGFLANYRVVKEETKSRPVLLKSEEDFPEIKSNDFVIDAIFGIGLNRPLVGWVQKLITRINDSKAFKVAIDMPSGMLADGVIKDQPIIEANYTLTFQAPKLAFFLPETASYAGNVQIIDIGIDRKYLAETSAKAILIGKEQAVSLYQPRSKFTHKGDYGHAYIVGGSYGMMGSVVLSSKAALRTGVGKLTSVIPQCGYDILQTSLPEAMVNVVPHDIHLVETQLELKEGDIIGFGMGAGTHEKSIELLTSLLHQVKTPMLIDADGLNMLSKHPELLELIPEKSVLTPHPKELERLIGSWNNDFEKLDKVQEFSKKYKVTIVVKGSYTMTISSDNIYINTTGNPGMATAGSGDVLSGVITGLLAQGYDPAIAAVFGVYIHAQAGDMVIADSVPDALIAGDIIEYLGKAIRSLFEKPETKA</sequence>
<dbReference type="EMBL" id="QKYV01000002">
    <property type="protein sequence ID" value="PZW42664.1"/>
    <property type="molecule type" value="Genomic_DNA"/>
</dbReference>
<name>A0A2W7I7M9_9FLAO</name>
<comment type="catalytic activity">
    <reaction evidence="15 17 19">
        <text>(6S)-NADHX + ADP = AMP + phosphate + NADH + H(+)</text>
        <dbReference type="Rhea" id="RHEA:32223"/>
        <dbReference type="ChEBI" id="CHEBI:15378"/>
        <dbReference type="ChEBI" id="CHEBI:43474"/>
        <dbReference type="ChEBI" id="CHEBI:57945"/>
        <dbReference type="ChEBI" id="CHEBI:64074"/>
        <dbReference type="ChEBI" id="CHEBI:456215"/>
        <dbReference type="ChEBI" id="CHEBI:456216"/>
        <dbReference type="EC" id="4.2.1.136"/>
    </reaction>
</comment>
<dbReference type="Gene3D" id="3.40.50.10260">
    <property type="entry name" value="YjeF N-terminal domain"/>
    <property type="match status" value="1"/>
</dbReference>
<evidence type="ECO:0000256" key="7">
    <source>
        <dbReference type="ARBA" id="ARBA00022840"/>
    </source>
</evidence>
<keyword evidence="22" id="KW-0808">Transferase</keyword>
<dbReference type="PROSITE" id="PS01050">
    <property type="entry name" value="YJEF_C_2"/>
    <property type="match status" value="1"/>
</dbReference>
<comment type="catalytic activity">
    <reaction evidence="16 17 19">
        <text>(6S)-NADPHX + ADP = AMP + phosphate + NADPH + H(+)</text>
        <dbReference type="Rhea" id="RHEA:32235"/>
        <dbReference type="ChEBI" id="CHEBI:15378"/>
        <dbReference type="ChEBI" id="CHEBI:43474"/>
        <dbReference type="ChEBI" id="CHEBI:57783"/>
        <dbReference type="ChEBI" id="CHEBI:64076"/>
        <dbReference type="ChEBI" id="CHEBI:456215"/>
        <dbReference type="ChEBI" id="CHEBI:456216"/>
        <dbReference type="EC" id="4.2.1.136"/>
    </reaction>
</comment>
<keyword evidence="6 17" id="KW-0547">Nucleotide-binding</keyword>
<comment type="function">
    <text evidence="14 19">Bifunctional enzyme that catalyzes the epimerization of the S- and R-forms of NAD(P)HX and the dehydration of the S-form of NAD(P)HX at the expense of ADP, which is converted to AMP. This allows the repair of both epimers of NAD(P)HX, a damaged form of NAD(P)H that is a result of enzymatic or heat-dependent hydration.</text>
</comment>
<dbReference type="AlphaFoldDB" id="A0A2W7I7M9"/>
<dbReference type="GO" id="GO:0052855">
    <property type="term" value="F:ADP-dependent NAD(P)H-hydrate dehydratase activity"/>
    <property type="evidence" value="ECO:0007669"/>
    <property type="project" value="UniProtKB-UniRule"/>
</dbReference>
<gene>
    <name evidence="18" type="primary">nnrE</name>
    <name evidence="17" type="synonym">nnrD</name>
    <name evidence="22" type="ORF">LX95_00980</name>
</gene>
<evidence type="ECO:0000256" key="13">
    <source>
        <dbReference type="ARBA" id="ARBA00023268"/>
    </source>
</evidence>
<comment type="similarity">
    <text evidence="4 19">In the C-terminal section; belongs to the NnrD/CARKD family.</text>
</comment>
<dbReference type="HAMAP" id="MF_01965">
    <property type="entry name" value="NADHX_dehydratase"/>
    <property type="match status" value="1"/>
</dbReference>
<comment type="cofactor">
    <cofactor evidence="18 19">
        <name>K(+)</name>
        <dbReference type="ChEBI" id="CHEBI:29103"/>
    </cofactor>
    <text evidence="18 19">Binds 1 potassium ion per subunit.</text>
</comment>
<evidence type="ECO:0000256" key="5">
    <source>
        <dbReference type="ARBA" id="ARBA00022723"/>
    </source>
</evidence>
<feature type="binding site" evidence="18">
    <location>
        <position position="160"/>
    </location>
    <ligand>
        <name>(6S)-NADPHX</name>
        <dbReference type="ChEBI" id="CHEBI:64076"/>
    </ligand>
</feature>
<feature type="binding site" evidence="18">
    <location>
        <begin position="58"/>
        <end position="62"/>
    </location>
    <ligand>
        <name>(6S)-NADPHX</name>
        <dbReference type="ChEBI" id="CHEBI:64076"/>
    </ligand>
</feature>
<feature type="domain" description="YjeF C-terminal" evidence="20">
    <location>
        <begin position="227"/>
        <end position="500"/>
    </location>
</feature>
<accession>A0A2W7I7M9</accession>
<feature type="binding site" evidence="17">
    <location>
        <position position="441"/>
    </location>
    <ligand>
        <name>(6S)-NADPHX</name>
        <dbReference type="ChEBI" id="CHEBI:64076"/>
    </ligand>
</feature>
<feature type="binding site" evidence="18">
    <location>
        <position position="127"/>
    </location>
    <ligand>
        <name>K(+)</name>
        <dbReference type="ChEBI" id="CHEBI:29103"/>
    </ligand>
</feature>